<dbReference type="PANTHER" id="PTHR33147">
    <property type="entry name" value="DEFENSIN-LIKE PROTEIN 1"/>
    <property type="match status" value="1"/>
</dbReference>
<dbReference type="Gramene" id="PRQ30386">
    <property type="protein sequence ID" value="PRQ30386"/>
    <property type="gene ID" value="RchiOBHm_Chr5g0024081"/>
</dbReference>
<dbReference type="PROSITE" id="PS00940">
    <property type="entry name" value="GAMMA_THIONIN"/>
    <property type="match status" value="1"/>
</dbReference>
<dbReference type="InterPro" id="IPR003614">
    <property type="entry name" value="Knottins"/>
</dbReference>
<evidence type="ECO:0000313" key="8">
    <source>
        <dbReference type="Proteomes" id="UP000238479"/>
    </source>
</evidence>
<evidence type="ECO:0000259" key="6">
    <source>
        <dbReference type="SMART" id="SM00505"/>
    </source>
</evidence>
<proteinExistence type="predicted"/>
<dbReference type="Gene3D" id="3.30.30.10">
    <property type="entry name" value="Knottin, scorpion toxin-like"/>
    <property type="match status" value="1"/>
</dbReference>
<feature type="chain" id="PRO_5015130944" evidence="5">
    <location>
        <begin position="19"/>
        <end position="75"/>
    </location>
</feature>
<feature type="signal peptide" evidence="5">
    <location>
        <begin position="1"/>
        <end position="18"/>
    </location>
</feature>
<protein>
    <submittedName>
        <fullName evidence="7">Putative defensin, plant</fullName>
    </submittedName>
</protein>
<evidence type="ECO:0000313" key="7">
    <source>
        <dbReference type="EMBL" id="PRQ30386.1"/>
    </source>
</evidence>
<dbReference type="OMA" id="RVCMSEG"/>
<dbReference type="PANTHER" id="PTHR33147:SF106">
    <property type="entry name" value="DEFENSIN-LIKE PROTEIN 11"/>
    <property type="match status" value="1"/>
</dbReference>
<dbReference type="Pfam" id="PF00304">
    <property type="entry name" value="Gamma-thionin"/>
    <property type="match status" value="1"/>
</dbReference>
<evidence type="ECO:0000256" key="3">
    <source>
        <dbReference type="ARBA" id="ARBA00022729"/>
    </source>
</evidence>
<gene>
    <name evidence="7" type="ORF">RchiOBHm_Chr5g0024081</name>
</gene>
<dbReference type="PRINTS" id="PR00288">
    <property type="entry name" value="PUROTHIONIN"/>
</dbReference>
<dbReference type="EMBL" id="PDCK01000043">
    <property type="protein sequence ID" value="PRQ30386.1"/>
    <property type="molecule type" value="Genomic_DNA"/>
</dbReference>
<keyword evidence="1" id="KW-0929">Antimicrobial</keyword>
<dbReference type="SMART" id="SM00505">
    <property type="entry name" value="Knot1"/>
    <property type="match status" value="1"/>
</dbReference>
<dbReference type="GO" id="GO:0031640">
    <property type="term" value="P:killing of cells of another organism"/>
    <property type="evidence" value="ECO:0007669"/>
    <property type="project" value="UniProtKB-KW"/>
</dbReference>
<comment type="caution">
    <text evidence="7">The sequence shown here is derived from an EMBL/GenBank/DDBJ whole genome shotgun (WGS) entry which is preliminary data.</text>
</comment>
<organism evidence="7 8">
    <name type="scientific">Rosa chinensis</name>
    <name type="common">China rose</name>
    <dbReference type="NCBI Taxonomy" id="74649"/>
    <lineage>
        <taxon>Eukaryota</taxon>
        <taxon>Viridiplantae</taxon>
        <taxon>Streptophyta</taxon>
        <taxon>Embryophyta</taxon>
        <taxon>Tracheophyta</taxon>
        <taxon>Spermatophyta</taxon>
        <taxon>Magnoliopsida</taxon>
        <taxon>eudicotyledons</taxon>
        <taxon>Gunneridae</taxon>
        <taxon>Pentapetalae</taxon>
        <taxon>rosids</taxon>
        <taxon>fabids</taxon>
        <taxon>Rosales</taxon>
        <taxon>Rosaceae</taxon>
        <taxon>Rosoideae</taxon>
        <taxon>Rosoideae incertae sedis</taxon>
        <taxon>Rosa</taxon>
    </lineage>
</organism>
<keyword evidence="2" id="KW-0295">Fungicide</keyword>
<reference evidence="7 8" key="1">
    <citation type="journal article" date="2018" name="Nat. Genet.">
        <title>The Rosa genome provides new insights in the design of modern roses.</title>
        <authorList>
            <person name="Bendahmane M."/>
        </authorList>
    </citation>
    <scope>NUCLEOTIDE SEQUENCE [LARGE SCALE GENOMIC DNA]</scope>
    <source>
        <strain evidence="8">cv. Old Blush</strain>
    </source>
</reference>
<dbReference type="STRING" id="74649.A0A2P6Q884"/>
<evidence type="ECO:0000256" key="2">
    <source>
        <dbReference type="ARBA" id="ARBA00022577"/>
    </source>
</evidence>
<keyword evidence="4" id="KW-1015">Disulfide bond</keyword>
<accession>A0A2P6Q884</accession>
<feature type="domain" description="Knottins-like" evidence="6">
    <location>
        <begin position="29"/>
        <end position="74"/>
    </location>
</feature>
<evidence type="ECO:0000256" key="4">
    <source>
        <dbReference type="ARBA" id="ARBA00023157"/>
    </source>
</evidence>
<dbReference type="InterPro" id="IPR036574">
    <property type="entry name" value="Scorpion_toxin-like_sf"/>
</dbReference>
<dbReference type="GO" id="GO:0050832">
    <property type="term" value="P:defense response to fungus"/>
    <property type="evidence" value="ECO:0007669"/>
    <property type="project" value="UniProtKB-KW"/>
</dbReference>
<evidence type="ECO:0000256" key="5">
    <source>
        <dbReference type="SAM" id="SignalP"/>
    </source>
</evidence>
<evidence type="ECO:0000256" key="1">
    <source>
        <dbReference type="ARBA" id="ARBA00022529"/>
    </source>
</evidence>
<sequence>MDRKFLGLLLFFIILLNSQEMVIRSEAKICEVPSKTFKGLCVKDRNCVVRCHSEGYGNGKCSHVRRQCMCLKICD</sequence>
<dbReference type="InterPro" id="IPR008176">
    <property type="entry name" value="Defensin_plant"/>
</dbReference>
<dbReference type="AlphaFoldDB" id="A0A2P6Q884"/>
<keyword evidence="3 5" id="KW-0732">Signal</keyword>
<dbReference type="SUPFAM" id="SSF57095">
    <property type="entry name" value="Scorpion toxin-like"/>
    <property type="match status" value="1"/>
</dbReference>
<name>A0A2P6Q884_ROSCH</name>
<keyword evidence="8" id="KW-1185">Reference proteome</keyword>
<dbReference type="Proteomes" id="UP000238479">
    <property type="component" value="Chromosome 5"/>
</dbReference>